<dbReference type="RefSeq" id="WP_207726427.1">
    <property type="nucleotide sequence ID" value="NZ_AP023368.1"/>
</dbReference>
<proteinExistence type="predicted"/>
<dbReference type="AlphaFoldDB" id="A0A7I8DTK8"/>
<keyword evidence="1" id="KW-1133">Transmembrane helix</keyword>
<keyword evidence="1" id="KW-0472">Membrane</keyword>
<evidence type="ECO:0000313" key="2">
    <source>
        <dbReference type="EMBL" id="BCK00582.1"/>
    </source>
</evidence>
<keyword evidence="3" id="KW-1185">Reference proteome</keyword>
<sequence>MNDRRKNIVIIFLVALLLWLVYLSDNEMSRYGIYTIFSYNVHEFLGLIPFLSIIATIIWMLLTISKSMKEKGEKSNRFLSLILLALCVMQIVFVKDQNQIWNITCVTSVKSIQENKMEITINQNGRDIALECPMLVLKMIKADGTDYLITYEWKKSDPEHGKLCMIQSD</sequence>
<evidence type="ECO:0000313" key="3">
    <source>
        <dbReference type="Proteomes" id="UP000515703"/>
    </source>
</evidence>
<keyword evidence="1" id="KW-0812">Transmembrane</keyword>
<name>A0A7I8DTK8_9FIRM</name>
<organism evidence="2 3">
    <name type="scientific">Anaerocolumna chitinilytica</name>
    <dbReference type="NCBI Taxonomy" id="1727145"/>
    <lineage>
        <taxon>Bacteria</taxon>
        <taxon>Bacillati</taxon>
        <taxon>Bacillota</taxon>
        <taxon>Clostridia</taxon>
        <taxon>Lachnospirales</taxon>
        <taxon>Lachnospiraceae</taxon>
        <taxon>Anaerocolumna</taxon>
    </lineage>
</organism>
<dbReference type="KEGG" id="acht:bsdcttw_36220"/>
<dbReference type="Proteomes" id="UP000515703">
    <property type="component" value="Chromosome"/>
</dbReference>
<feature type="transmembrane region" description="Helical" evidence="1">
    <location>
        <begin position="76"/>
        <end position="94"/>
    </location>
</feature>
<feature type="transmembrane region" description="Helical" evidence="1">
    <location>
        <begin position="7"/>
        <end position="24"/>
    </location>
</feature>
<accession>A0A7I8DTK8</accession>
<reference evidence="2 3" key="1">
    <citation type="submission" date="2020-08" db="EMBL/GenBank/DDBJ databases">
        <title>Draft genome sequencing of an Anaerocolumna strain isolated from anoxic soil subjected to BSD treatment.</title>
        <authorList>
            <person name="Uek A."/>
            <person name="Tonouchi A."/>
        </authorList>
    </citation>
    <scope>NUCLEOTIDE SEQUENCE [LARGE SCALE GENOMIC DNA]</scope>
    <source>
        <strain evidence="2 3">CTTW</strain>
    </source>
</reference>
<dbReference type="EMBL" id="AP023368">
    <property type="protein sequence ID" value="BCK00582.1"/>
    <property type="molecule type" value="Genomic_DNA"/>
</dbReference>
<evidence type="ECO:0000256" key="1">
    <source>
        <dbReference type="SAM" id="Phobius"/>
    </source>
</evidence>
<feature type="transmembrane region" description="Helical" evidence="1">
    <location>
        <begin position="44"/>
        <end position="64"/>
    </location>
</feature>
<protein>
    <submittedName>
        <fullName evidence="2">Uncharacterized protein</fullName>
    </submittedName>
</protein>
<reference evidence="2 3" key="2">
    <citation type="submission" date="2020-08" db="EMBL/GenBank/DDBJ databases">
        <authorList>
            <person name="Ueki A."/>
            <person name="Tonouchi A."/>
        </authorList>
    </citation>
    <scope>NUCLEOTIDE SEQUENCE [LARGE SCALE GENOMIC DNA]</scope>
    <source>
        <strain evidence="2 3">CTTW</strain>
    </source>
</reference>
<gene>
    <name evidence="2" type="ORF">bsdcttw_36220</name>
</gene>